<name>A0ABV3T0J4_9ACTN</name>
<gene>
    <name evidence="1" type="ORF">AB3X52_09095</name>
</gene>
<accession>A0ABV3T0J4</accession>
<dbReference type="RefSeq" id="WP_367993475.1">
    <property type="nucleotide sequence ID" value="NZ_JBFPJR010000012.1"/>
</dbReference>
<dbReference type="SUPFAM" id="SSF52467">
    <property type="entry name" value="DHS-like NAD/FAD-binding domain"/>
    <property type="match status" value="1"/>
</dbReference>
<reference evidence="1 2" key="1">
    <citation type="submission" date="2024-07" db="EMBL/GenBank/DDBJ databases">
        <authorList>
            <person name="Lee S."/>
            <person name="Kang M."/>
        </authorList>
    </citation>
    <scope>NUCLEOTIDE SEQUENCE [LARGE SCALE GENOMIC DNA]</scope>
    <source>
        <strain evidence="1 2">DS6</strain>
    </source>
</reference>
<keyword evidence="2" id="KW-1185">Reference proteome</keyword>
<dbReference type="InterPro" id="IPR029035">
    <property type="entry name" value="DHS-like_NAD/FAD-binding_dom"/>
</dbReference>
<evidence type="ECO:0000313" key="2">
    <source>
        <dbReference type="Proteomes" id="UP001556631"/>
    </source>
</evidence>
<organism evidence="1 2">
    <name type="scientific">Nocardioides eburneus</name>
    <dbReference type="NCBI Taxonomy" id="3231482"/>
    <lineage>
        <taxon>Bacteria</taxon>
        <taxon>Bacillati</taxon>
        <taxon>Actinomycetota</taxon>
        <taxon>Actinomycetes</taxon>
        <taxon>Propionibacteriales</taxon>
        <taxon>Nocardioidaceae</taxon>
        <taxon>Nocardioides</taxon>
    </lineage>
</organism>
<dbReference type="Pfam" id="PF13289">
    <property type="entry name" value="SIR2_2"/>
    <property type="match status" value="1"/>
</dbReference>
<proteinExistence type="predicted"/>
<comment type="caution">
    <text evidence="1">The sequence shown here is derived from an EMBL/GenBank/DDBJ whole genome shotgun (WGS) entry which is preliminary data.</text>
</comment>
<dbReference type="EMBL" id="JBFPJR010000012">
    <property type="protein sequence ID" value="MEX0427773.1"/>
    <property type="molecule type" value="Genomic_DNA"/>
</dbReference>
<sequence>MTPTADPPARTEASPGHVFVVHGRLESLVHDAAVVPTDDGFGLEPTWGPLLDEASPDALRPPGWPGPGYGRAADRRPVWFVSVAEGLPTEELLARAVAAVREAACAGLSAPTGHAVRLVALPVLGIEGGGHEHDRGEVVRRLLTAMSEVVRELGVDVAVVAPEASVYGAAQHVRRTLPAADSPHATEAERLGDLARRGELALFFGAGVGVSAGLPGWREMLRLLAERAGDAPPGLDRLTPLDQAQLLQRRVPDLGHHVAELIGARVRPSLAHALLAGLDCREAITTNYDRLYETAVAARGNGAPRLLPWEPATGGQPWILKLHGDVERPESIVLTRRDFVRFDAETGPAGALLQSLLLTRHLLVAGASLNDDNVVRLVREAEAYREDHGIPGPMGTVLDVGGDPARGELWRDQFVWLTLPGDDHDSRTRALEILLDEIGSYAADASSWLLDPRFDGLLDDDAAEVAREARELAVRVAGLGPEWGPLRAALKAAGGAS</sequence>
<dbReference type="Gene3D" id="3.40.50.1220">
    <property type="entry name" value="TPP-binding domain"/>
    <property type="match status" value="1"/>
</dbReference>
<protein>
    <submittedName>
        <fullName evidence="1">SIR2 family protein</fullName>
    </submittedName>
</protein>
<evidence type="ECO:0000313" key="1">
    <source>
        <dbReference type="EMBL" id="MEX0427773.1"/>
    </source>
</evidence>
<dbReference type="Proteomes" id="UP001556631">
    <property type="component" value="Unassembled WGS sequence"/>
</dbReference>